<dbReference type="SMART" id="SM00863">
    <property type="entry name" value="tRNA_SAD"/>
    <property type="match status" value="1"/>
</dbReference>
<comment type="similarity">
    <text evidence="1">Belongs to the class-II aminoacyl-tRNA synthetase family.</text>
</comment>
<evidence type="ECO:0000256" key="2">
    <source>
        <dbReference type="ARBA" id="ARBA00013168"/>
    </source>
</evidence>
<dbReference type="PRINTS" id="PR00980">
    <property type="entry name" value="TRNASYNTHALA"/>
</dbReference>
<feature type="domain" description="Alanyl-transfer RNA synthetases family profile" evidence="10">
    <location>
        <begin position="1"/>
        <end position="640"/>
    </location>
</feature>
<evidence type="ECO:0000256" key="3">
    <source>
        <dbReference type="ARBA" id="ARBA00022555"/>
    </source>
</evidence>
<proteinExistence type="inferred from homology"/>
<dbReference type="EC" id="6.1.1.7" evidence="2"/>
<protein>
    <recommendedName>
        <fullName evidence="2">alanine--tRNA ligase</fullName>
        <ecNumber evidence="2">6.1.1.7</ecNumber>
    </recommendedName>
</protein>
<keyword evidence="7" id="KW-0694">RNA-binding</keyword>
<dbReference type="EMBL" id="MFTT01000032">
    <property type="protein sequence ID" value="OGI69179.1"/>
    <property type="molecule type" value="Genomic_DNA"/>
</dbReference>
<dbReference type="PROSITE" id="PS50860">
    <property type="entry name" value="AA_TRNA_LIGASE_II_ALA"/>
    <property type="match status" value="1"/>
</dbReference>
<dbReference type="GO" id="GO:0006419">
    <property type="term" value="P:alanyl-tRNA aminoacylation"/>
    <property type="evidence" value="ECO:0007669"/>
    <property type="project" value="InterPro"/>
</dbReference>
<dbReference type="GO" id="GO:0002161">
    <property type="term" value="F:aminoacyl-tRNA deacylase activity"/>
    <property type="evidence" value="ECO:0007669"/>
    <property type="project" value="TreeGrafter"/>
</dbReference>
<dbReference type="SUPFAM" id="SSF55681">
    <property type="entry name" value="Class II aaRS and biotin synthetases"/>
    <property type="match status" value="2"/>
</dbReference>
<evidence type="ECO:0000256" key="8">
    <source>
        <dbReference type="ARBA" id="ARBA00022917"/>
    </source>
</evidence>
<evidence type="ECO:0000256" key="5">
    <source>
        <dbReference type="ARBA" id="ARBA00022741"/>
    </source>
</evidence>
<dbReference type="AlphaFoldDB" id="A0A1F6VHX4"/>
<dbReference type="PANTHER" id="PTHR11777:SF9">
    <property type="entry name" value="ALANINE--TRNA LIGASE, CYTOPLASMIC"/>
    <property type="match status" value="1"/>
</dbReference>
<evidence type="ECO:0000313" key="12">
    <source>
        <dbReference type="Proteomes" id="UP000178059"/>
    </source>
</evidence>
<dbReference type="Proteomes" id="UP000178059">
    <property type="component" value="Unassembled WGS sequence"/>
</dbReference>
<gene>
    <name evidence="11" type="ORF">A2824_01880</name>
</gene>
<evidence type="ECO:0000259" key="10">
    <source>
        <dbReference type="PROSITE" id="PS50860"/>
    </source>
</evidence>
<dbReference type="InterPro" id="IPR018162">
    <property type="entry name" value="Ala-tRNA-ligase_IIc_anticod-bd"/>
</dbReference>
<evidence type="ECO:0000256" key="4">
    <source>
        <dbReference type="ARBA" id="ARBA00022598"/>
    </source>
</evidence>
<dbReference type="GO" id="GO:0000049">
    <property type="term" value="F:tRNA binding"/>
    <property type="evidence" value="ECO:0007669"/>
    <property type="project" value="UniProtKB-KW"/>
</dbReference>
<keyword evidence="8" id="KW-0648">Protein biosynthesis</keyword>
<dbReference type="SUPFAM" id="SSF101353">
    <property type="entry name" value="Putative anticodon-binding domain of alanyl-tRNA synthetase (AlaRS)"/>
    <property type="match status" value="1"/>
</dbReference>
<dbReference type="InterPro" id="IPR002318">
    <property type="entry name" value="Ala-tRNA-lgiase_IIc"/>
</dbReference>
<evidence type="ECO:0000256" key="9">
    <source>
        <dbReference type="ARBA" id="ARBA00023146"/>
    </source>
</evidence>
<dbReference type="Gene3D" id="3.30.980.10">
    <property type="entry name" value="Threonyl-trna Synthetase, Chain A, domain 2"/>
    <property type="match status" value="1"/>
</dbReference>
<dbReference type="GO" id="GO:0005524">
    <property type="term" value="F:ATP binding"/>
    <property type="evidence" value="ECO:0007669"/>
    <property type="project" value="UniProtKB-KW"/>
</dbReference>
<dbReference type="Gene3D" id="3.30.930.10">
    <property type="entry name" value="Bira Bifunctional Protein, Domain 2"/>
    <property type="match status" value="1"/>
</dbReference>
<dbReference type="GO" id="GO:0004813">
    <property type="term" value="F:alanine-tRNA ligase activity"/>
    <property type="evidence" value="ECO:0007669"/>
    <property type="project" value="UniProtKB-EC"/>
</dbReference>
<comment type="caution">
    <text evidence="11">The sequence shown here is derived from an EMBL/GenBank/DDBJ whole genome shotgun (WGS) entry which is preliminary data.</text>
</comment>
<dbReference type="SUPFAM" id="SSF55186">
    <property type="entry name" value="ThrRS/AlaRS common domain"/>
    <property type="match status" value="1"/>
</dbReference>
<dbReference type="InterPro" id="IPR018163">
    <property type="entry name" value="Thr/Ala-tRNA-synth_IIc_edit"/>
</dbReference>
<dbReference type="InterPro" id="IPR018164">
    <property type="entry name" value="Ala-tRNA-synth_IIc_N"/>
</dbReference>
<dbReference type="FunFam" id="3.30.980.10:FF:000004">
    <property type="entry name" value="Alanine--tRNA ligase, cytoplasmic"/>
    <property type="match status" value="1"/>
</dbReference>
<organism evidence="11 12">
    <name type="scientific">Candidatus Nomurabacteria bacterium RIFCSPHIGHO2_01_FULL_42_16</name>
    <dbReference type="NCBI Taxonomy" id="1801743"/>
    <lineage>
        <taxon>Bacteria</taxon>
        <taxon>Candidatus Nomuraibacteriota</taxon>
    </lineage>
</organism>
<accession>A0A1F6VHX4</accession>
<evidence type="ECO:0000313" key="11">
    <source>
        <dbReference type="EMBL" id="OGI69179.1"/>
    </source>
</evidence>
<dbReference type="NCBIfam" id="NF002436">
    <property type="entry name" value="PRK01584.1"/>
    <property type="match status" value="1"/>
</dbReference>
<dbReference type="InterPro" id="IPR012947">
    <property type="entry name" value="tRNA_SAD"/>
</dbReference>
<evidence type="ECO:0000256" key="6">
    <source>
        <dbReference type="ARBA" id="ARBA00022840"/>
    </source>
</evidence>
<keyword evidence="4" id="KW-0436">Ligase</keyword>
<keyword evidence="5" id="KW-0547">Nucleotide-binding</keyword>
<keyword evidence="6" id="KW-0067">ATP-binding</keyword>
<dbReference type="STRING" id="1801743.A2824_01880"/>
<keyword evidence="9" id="KW-0030">Aminoacyl-tRNA synthetase</keyword>
<dbReference type="InterPro" id="IPR045864">
    <property type="entry name" value="aa-tRNA-synth_II/BPL/LPL"/>
</dbReference>
<sequence>MTSSEIRQKFLEFFEKRGHKIVPSSSLVPENDPSVLFTTAGMQPMVAYLLGQEHPQGKRIVNSQKCFRANDIEEVGDNRHTTFFEMLGNWSFGDYFKKEQISWIFEFLTKEIKLDPKKIYVTAFIGDSAHNLPKDSETAEIWMNLFSEKGILAKEVEFGTEKNASDTGMGDGRIFYYQDKNWWSMSGNPDSMQSGEPGGPDSEMFYEFSDIEHNVSFGKYCHPNCDCGRYVEIGNSVFMEYQKKSDGSFAKLPKQNVDFGGGLERIIAASNNEPDIFKIDTLFPIIKEIERLGGKKYGENFENTKFFRIISDHIRAAVFMIADGVRPSNVERGYILRRLVRRAVVYAHKIGLSYDALAELAQIIADVYEGVYPIESKLVEIKNTLITEVDKFKDTLNKGLKEFEKGTDPFILATTYGFPFELVRELAEERGQIIDRAAFDAKMKEHQRLSRTASAGMFKGGLADHEPKTIKHHTAHHLLLAALKEVLGKDVKQRGSNITQERLRLDFSFNRKLTDEEKKKIEEIVNQKIKEGLPVIRKEMPKKEAEKLGAEMEFGGKYGDIVSVYFIGPSATPQDDAEGKAFSIEFCGGPHVTNTAELYSSSRLVPSEIEGVKSRDIGPFKILKEEAVAAGIRRIKAVVE</sequence>
<dbReference type="InterPro" id="IPR050058">
    <property type="entry name" value="Ala-tRNA_ligase"/>
</dbReference>
<keyword evidence="3" id="KW-0820">tRNA-binding</keyword>
<evidence type="ECO:0000256" key="1">
    <source>
        <dbReference type="ARBA" id="ARBA00008226"/>
    </source>
</evidence>
<dbReference type="Pfam" id="PF01411">
    <property type="entry name" value="tRNA-synt_2c"/>
    <property type="match status" value="1"/>
</dbReference>
<reference evidence="11 12" key="1">
    <citation type="journal article" date="2016" name="Nat. Commun.">
        <title>Thousands of microbial genomes shed light on interconnected biogeochemical processes in an aquifer system.</title>
        <authorList>
            <person name="Anantharaman K."/>
            <person name="Brown C.T."/>
            <person name="Hug L.A."/>
            <person name="Sharon I."/>
            <person name="Castelle C.J."/>
            <person name="Probst A.J."/>
            <person name="Thomas B.C."/>
            <person name="Singh A."/>
            <person name="Wilkins M.J."/>
            <person name="Karaoz U."/>
            <person name="Brodie E.L."/>
            <person name="Williams K.H."/>
            <person name="Hubbard S.S."/>
            <person name="Banfield J.F."/>
        </authorList>
    </citation>
    <scope>NUCLEOTIDE SEQUENCE [LARGE SCALE GENOMIC DNA]</scope>
</reference>
<dbReference type="Gene3D" id="3.30.54.20">
    <property type="match status" value="1"/>
</dbReference>
<dbReference type="GO" id="GO:0005829">
    <property type="term" value="C:cytosol"/>
    <property type="evidence" value="ECO:0007669"/>
    <property type="project" value="TreeGrafter"/>
</dbReference>
<dbReference type="InterPro" id="IPR018165">
    <property type="entry name" value="Ala-tRNA-synth_IIc_core"/>
</dbReference>
<name>A0A1F6VHX4_9BACT</name>
<dbReference type="Pfam" id="PF07973">
    <property type="entry name" value="tRNA_SAD"/>
    <property type="match status" value="1"/>
</dbReference>
<evidence type="ECO:0000256" key="7">
    <source>
        <dbReference type="ARBA" id="ARBA00022884"/>
    </source>
</evidence>
<dbReference type="PANTHER" id="PTHR11777">
    <property type="entry name" value="ALANYL-TRNA SYNTHETASE"/>
    <property type="match status" value="1"/>
</dbReference>
<dbReference type="CDD" id="cd00673">
    <property type="entry name" value="AlaRS_core"/>
    <property type="match status" value="1"/>
</dbReference>